<evidence type="ECO:0000313" key="2">
    <source>
        <dbReference type="EMBL" id="MDB6177750.1"/>
    </source>
</evidence>
<evidence type="ECO:0000313" key="3">
    <source>
        <dbReference type="Proteomes" id="UP001165641"/>
    </source>
</evidence>
<feature type="transmembrane region" description="Helical" evidence="1">
    <location>
        <begin position="66"/>
        <end position="89"/>
    </location>
</feature>
<proteinExistence type="predicted"/>
<evidence type="ECO:0000256" key="1">
    <source>
        <dbReference type="SAM" id="Phobius"/>
    </source>
</evidence>
<keyword evidence="3" id="KW-1185">Reference proteome</keyword>
<name>A0ABT4ZGD9_9RHOB</name>
<organism evidence="2 3">
    <name type="scientific">Paracoccus onchidii</name>
    <dbReference type="NCBI Taxonomy" id="3017813"/>
    <lineage>
        <taxon>Bacteria</taxon>
        <taxon>Pseudomonadati</taxon>
        <taxon>Pseudomonadota</taxon>
        <taxon>Alphaproteobacteria</taxon>
        <taxon>Rhodobacterales</taxon>
        <taxon>Paracoccaceae</taxon>
        <taxon>Paracoccus</taxon>
    </lineage>
</organism>
<keyword evidence="1" id="KW-1133">Transmembrane helix</keyword>
<protein>
    <recommendedName>
        <fullName evidence="4">CidA/LrgA family protein</fullName>
    </recommendedName>
</protein>
<feature type="transmembrane region" description="Helical" evidence="1">
    <location>
        <begin position="101"/>
        <end position="120"/>
    </location>
</feature>
<dbReference type="EMBL" id="JAQBIE010000010">
    <property type="protein sequence ID" value="MDB6177750.1"/>
    <property type="molecule type" value="Genomic_DNA"/>
</dbReference>
<keyword evidence="1" id="KW-0812">Transmembrane</keyword>
<feature type="transmembrane region" description="Helical" evidence="1">
    <location>
        <begin position="36"/>
        <end position="54"/>
    </location>
</feature>
<evidence type="ECO:0008006" key="4">
    <source>
        <dbReference type="Google" id="ProtNLM"/>
    </source>
</evidence>
<comment type="caution">
    <text evidence="2">The sequence shown here is derived from an EMBL/GenBank/DDBJ whole genome shotgun (WGS) entry which is preliminary data.</text>
</comment>
<sequence length="125" mass="13279">MRLSLQSSALHMAVAFLLMGGWAAFANRSHPLPQMLLAGFVQGSLSALITLGLKRMLEALSARLQGLATLIMPPLLALGASALLLSVIHRLAGTPEILPTIVVPLSVTTVYSAAYTFALWSRRNA</sequence>
<accession>A0ABT4ZGD9</accession>
<keyword evidence="1" id="KW-0472">Membrane</keyword>
<dbReference type="Proteomes" id="UP001165641">
    <property type="component" value="Unassembled WGS sequence"/>
</dbReference>
<gene>
    <name evidence="2" type="ORF">PAF17_09535</name>
</gene>
<reference evidence="2" key="1">
    <citation type="submission" date="2022-12" db="EMBL/GenBank/DDBJ databases">
        <title>Paracoccus onchidii sp. nov., isolated from a marine invertebrate from the South China Sea.</title>
        <authorList>
            <person name="Xu S."/>
            <person name="Liu Z."/>
            <person name="Xu Y."/>
        </authorList>
    </citation>
    <scope>NUCLEOTIDE SEQUENCE</scope>
    <source>
        <strain evidence="2">Z330</strain>
    </source>
</reference>
<dbReference type="RefSeq" id="WP_271888872.1">
    <property type="nucleotide sequence ID" value="NZ_JAQBIE010000010.1"/>
</dbReference>